<evidence type="ECO:0000259" key="9">
    <source>
        <dbReference type="Pfam" id="PF07715"/>
    </source>
</evidence>
<evidence type="ECO:0000313" key="11">
    <source>
        <dbReference type="Proteomes" id="UP000811844"/>
    </source>
</evidence>
<protein>
    <submittedName>
        <fullName evidence="10">TonB-dependent receptor plug domain-containing protein</fullName>
    </submittedName>
</protein>
<keyword evidence="6 7" id="KW-0998">Cell outer membrane</keyword>
<reference evidence="10 11" key="1">
    <citation type="submission" date="2020-02" db="EMBL/GenBank/DDBJ databases">
        <title>Shewanella WXL01 sp. nov., a marine bacterium isolated from green algae in Luhuitou Fringing Reef (Northern South China Sea).</title>
        <authorList>
            <person name="Wang X."/>
        </authorList>
    </citation>
    <scope>NUCLEOTIDE SEQUENCE [LARGE SCALE GENOMIC DNA]</scope>
    <source>
        <strain evidence="10 11">MCCC 1A01895</strain>
    </source>
</reference>
<dbReference type="Gene3D" id="2.170.130.10">
    <property type="entry name" value="TonB-dependent receptor, plug domain"/>
    <property type="match status" value="1"/>
</dbReference>
<evidence type="ECO:0000256" key="1">
    <source>
        <dbReference type="ARBA" id="ARBA00004571"/>
    </source>
</evidence>
<sequence>MEQISHLKVLSVSILLALYGQSAYAEQALPSLPETQAMQAEVQAHSTIDREQINNTPMTNTDLSSLLKNQSGVGIDSGVSSLRGGDLTPEQISIAGARPHQTQYMIGGVSTNNIATASDNADAQTLGTGHTSGYFVDTALMEQVEVLDRNVGPQYGGFTGGVVNVELRKPQDTFQAEYQYRMTDSDWNAEPVTSSKNNDFGDASFGDGRYQPDYQKRFHSLHLSGALTDTQKLAVNYSKKDSEIPLNNNGEKADYGQSIDNLFVTHQLDLGLWQLQSDLRYSNFTNKEFLNIVGTDADGDARPYSDSTNKHQGIGATVKLTGEFDSGTWDTSLTYDQLEDERLSEVDYYSVRTTIVTGSPISQENTGGYGNLRQQQDTWQLKSVYNLAPVYLGEQRHKFMLGTEIVSQQAEQSRQSDFNALNFLNLNGKESISTWNYYHQGSVAVDSQRYALFANDEISWDQLTVNVGARAEHMSQFDKLVIAPRLSASWDFNSDNVNRITFGLNRYYSNDQLGWELREAAKGLKTVFSSCTANNGDYTSTDINDYTCANQTDGIAASLDTAEVPYSDELSLGWQYETAGISFNPSYLLREQKDGLALSSNGQLNNNIQSKSHILGLNIHNIQRWSLMGGALTSYLDVTYEDRTGSGNLSTLYDNSNDLNSSYDDDWVYFDGKLIRSSDMDSSGFNSPLEGRLGAVMTWENIGLSWSNVLNYQDGRNLTHFAGTHSAEIDGETTNVKAINTAKMDSLTTWDSSIRWTPQTLVKHHASVELSVTNLLNRHVEVATYGTDVGGGSAFTDTFFNKGREFWLSFTLRN</sequence>
<comment type="similarity">
    <text evidence="7">Belongs to the TonB-dependent receptor family.</text>
</comment>
<dbReference type="InterPro" id="IPR036942">
    <property type="entry name" value="Beta-barrel_TonB_sf"/>
</dbReference>
<evidence type="ECO:0000313" key="10">
    <source>
        <dbReference type="EMBL" id="MBR9727389.1"/>
    </source>
</evidence>
<keyword evidence="4 7" id="KW-0812">Transmembrane</keyword>
<comment type="caution">
    <text evidence="10">The sequence shown here is derived from an EMBL/GenBank/DDBJ whole genome shotgun (WGS) entry which is preliminary data.</text>
</comment>
<evidence type="ECO:0000256" key="2">
    <source>
        <dbReference type="ARBA" id="ARBA00022448"/>
    </source>
</evidence>
<gene>
    <name evidence="10" type="ORF">G3R48_05205</name>
</gene>
<feature type="signal peptide" evidence="8">
    <location>
        <begin position="1"/>
        <end position="25"/>
    </location>
</feature>
<evidence type="ECO:0000256" key="7">
    <source>
        <dbReference type="PROSITE-ProRule" id="PRU01360"/>
    </source>
</evidence>
<keyword evidence="11" id="KW-1185">Reference proteome</keyword>
<evidence type="ECO:0000256" key="6">
    <source>
        <dbReference type="ARBA" id="ARBA00023237"/>
    </source>
</evidence>
<organism evidence="10 11">
    <name type="scientific">Shewanella intestini</name>
    <dbReference type="NCBI Taxonomy" id="2017544"/>
    <lineage>
        <taxon>Bacteria</taxon>
        <taxon>Pseudomonadati</taxon>
        <taxon>Pseudomonadota</taxon>
        <taxon>Gammaproteobacteria</taxon>
        <taxon>Alteromonadales</taxon>
        <taxon>Shewanellaceae</taxon>
        <taxon>Shewanella</taxon>
    </lineage>
</organism>
<keyword evidence="8" id="KW-0732">Signal</keyword>
<keyword evidence="5 7" id="KW-0472">Membrane</keyword>
<keyword evidence="2 7" id="KW-0813">Transport</keyword>
<feature type="chain" id="PRO_5046582843" evidence="8">
    <location>
        <begin position="26"/>
        <end position="814"/>
    </location>
</feature>
<evidence type="ECO:0000256" key="4">
    <source>
        <dbReference type="ARBA" id="ARBA00022692"/>
    </source>
</evidence>
<dbReference type="SUPFAM" id="SSF56935">
    <property type="entry name" value="Porins"/>
    <property type="match status" value="1"/>
</dbReference>
<proteinExistence type="inferred from homology"/>
<dbReference type="Pfam" id="PF07715">
    <property type="entry name" value="Plug"/>
    <property type="match status" value="1"/>
</dbReference>
<evidence type="ECO:0000256" key="3">
    <source>
        <dbReference type="ARBA" id="ARBA00022452"/>
    </source>
</evidence>
<evidence type="ECO:0000256" key="8">
    <source>
        <dbReference type="SAM" id="SignalP"/>
    </source>
</evidence>
<dbReference type="InterPro" id="IPR012910">
    <property type="entry name" value="Plug_dom"/>
</dbReference>
<comment type="subcellular location">
    <subcellularLocation>
        <location evidence="1 7">Cell outer membrane</location>
        <topology evidence="1 7">Multi-pass membrane protein</topology>
    </subcellularLocation>
</comment>
<accession>A0ABS5I025</accession>
<dbReference type="PROSITE" id="PS52016">
    <property type="entry name" value="TONB_DEPENDENT_REC_3"/>
    <property type="match status" value="1"/>
</dbReference>
<dbReference type="Proteomes" id="UP000811844">
    <property type="component" value="Unassembled WGS sequence"/>
</dbReference>
<dbReference type="InterPro" id="IPR037066">
    <property type="entry name" value="Plug_dom_sf"/>
</dbReference>
<keyword evidence="3 7" id="KW-1134">Transmembrane beta strand</keyword>
<feature type="domain" description="TonB-dependent receptor plug" evidence="9">
    <location>
        <begin position="43"/>
        <end position="162"/>
    </location>
</feature>
<dbReference type="EMBL" id="JAAIKR010000003">
    <property type="protein sequence ID" value="MBR9727389.1"/>
    <property type="molecule type" value="Genomic_DNA"/>
</dbReference>
<dbReference type="RefSeq" id="WP_194823851.1">
    <property type="nucleotide sequence ID" value="NZ_JAAIKR010000003.1"/>
</dbReference>
<evidence type="ECO:0000256" key="5">
    <source>
        <dbReference type="ARBA" id="ARBA00023136"/>
    </source>
</evidence>
<dbReference type="Gene3D" id="2.40.170.20">
    <property type="entry name" value="TonB-dependent receptor, beta-barrel domain"/>
    <property type="match status" value="1"/>
</dbReference>
<name>A0ABS5I025_9GAMM</name>
<keyword evidence="10" id="KW-0675">Receptor</keyword>
<dbReference type="InterPro" id="IPR039426">
    <property type="entry name" value="TonB-dep_rcpt-like"/>
</dbReference>